<evidence type="ECO:0000313" key="8">
    <source>
        <dbReference type="EMBL" id="SEO34534.1"/>
    </source>
</evidence>
<feature type="domain" description="Helix-hairpin-helix DNA-binding motif class 1" evidence="7">
    <location>
        <begin position="72"/>
        <end position="91"/>
    </location>
</feature>
<feature type="region of interest" description="Domain III" evidence="6">
    <location>
        <begin position="151"/>
        <end position="201"/>
    </location>
</feature>
<keyword evidence="2 6" id="KW-0227">DNA damage</keyword>
<dbReference type="EMBL" id="FODY01000001">
    <property type="protein sequence ID" value="SEO34534.1"/>
    <property type="molecule type" value="Genomic_DNA"/>
</dbReference>
<dbReference type="GO" id="GO:0048476">
    <property type="term" value="C:Holliday junction resolvase complex"/>
    <property type="evidence" value="ECO:0007669"/>
    <property type="project" value="UniProtKB-UniRule"/>
</dbReference>
<evidence type="ECO:0000256" key="5">
    <source>
        <dbReference type="ARBA" id="ARBA00023204"/>
    </source>
</evidence>
<keyword evidence="8" id="KW-0378">Hydrolase</keyword>
<dbReference type="STRING" id="112903.SAMN04490178_101272"/>
<dbReference type="InterPro" id="IPR010994">
    <property type="entry name" value="RuvA_2-like"/>
</dbReference>
<organism evidence="8 9">
    <name type="scientific">Propionispora vibrioides</name>
    <dbReference type="NCBI Taxonomy" id="112903"/>
    <lineage>
        <taxon>Bacteria</taxon>
        <taxon>Bacillati</taxon>
        <taxon>Bacillota</taxon>
        <taxon>Negativicutes</taxon>
        <taxon>Selenomonadales</taxon>
        <taxon>Sporomusaceae</taxon>
        <taxon>Propionispora</taxon>
    </lineage>
</organism>
<dbReference type="GO" id="GO:0005524">
    <property type="term" value="F:ATP binding"/>
    <property type="evidence" value="ECO:0007669"/>
    <property type="project" value="InterPro"/>
</dbReference>
<comment type="caution">
    <text evidence="6">Lacks conserved residue(s) required for the propagation of feature annotation.</text>
</comment>
<keyword evidence="4 6" id="KW-0233">DNA recombination</keyword>
<dbReference type="Pfam" id="PF01330">
    <property type="entry name" value="RuvA_N"/>
    <property type="match status" value="1"/>
</dbReference>
<dbReference type="HAMAP" id="MF_00031">
    <property type="entry name" value="DNA_HJ_migration_RuvA"/>
    <property type="match status" value="1"/>
</dbReference>
<accession>A0A1H8NY91</accession>
<dbReference type="Gene3D" id="1.10.150.20">
    <property type="entry name" value="5' to 3' exonuclease, C-terminal subdomain"/>
    <property type="match status" value="1"/>
</dbReference>
<proteinExistence type="inferred from homology"/>
<keyword evidence="8" id="KW-0067">ATP-binding</keyword>
<dbReference type="InterPro" id="IPR012340">
    <property type="entry name" value="NA-bd_OB-fold"/>
</dbReference>
<dbReference type="NCBIfam" id="TIGR00084">
    <property type="entry name" value="ruvA"/>
    <property type="match status" value="1"/>
</dbReference>
<dbReference type="CDD" id="cd14332">
    <property type="entry name" value="UBA_RuvA_C"/>
    <property type="match status" value="1"/>
</dbReference>
<protein>
    <recommendedName>
        <fullName evidence="6">Holliday junction branch migration complex subunit RuvA</fullName>
    </recommendedName>
</protein>
<dbReference type="Gene3D" id="1.10.8.10">
    <property type="entry name" value="DNA helicase RuvA subunit, C-terminal domain"/>
    <property type="match status" value="1"/>
</dbReference>
<evidence type="ECO:0000256" key="3">
    <source>
        <dbReference type="ARBA" id="ARBA00023125"/>
    </source>
</evidence>
<dbReference type="SUPFAM" id="SSF46929">
    <property type="entry name" value="DNA helicase RuvA subunit, C-terminal domain"/>
    <property type="match status" value="1"/>
</dbReference>
<dbReference type="InterPro" id="IPR011114">
    <property type="entry name" value="RuvA_C"/>
</dbReference>
<dbReference type="InterPro" id="IPR003583">
    <property type="entry name" value="Hlx-hairpin-Hlx_DNA-bd_motif"/>
</dbReference>
<sequence length="201" mass="21527">MIGYLRGVISHLMPEYCLLDVQGVGYRVFIAGSTRQKLSVGVTASLFTYMHVREDALLLYGFSTQDEYDLFIRVTSVSGIGPKVAMGILSACSPTDFRLAVASNHIAFLTKLPGIGKKTAERIVLELKDKLGAGLAAGADVLTTTGPAVAVNDSEVEQALQALVALGYNQNEIMPVLKGLDGAGHSAETLIRLALKEFVRR</sequence>
<dbReference type="GO" id="GO:0006281">
    <property type="term" value="P:DNA repair"/>
    <property type="evidence" value="ECO:0007669"/>
    <property type="project" value="UniProtKB-UniRule"/>
</dbReference>
<feature type="domain" description="Helix-hairpin-helix DNA-binding motif class 1" evidence="7">
    <location>
        <begin position="107"/>
        <end position="126"/>
    </location>
</feature>
<dbReference type="SUPFAM" id="SSF50249">
    <property type="entry name" value="Nucleic acid-binding proteins"/>
    <property type="match status" value="1"/>
</dbReference>
<keyword evidence="3 6" id="KW-0238">DNA-binding</keyword>
<keyword evidence="5 6" id="KW-0234">DNA repair</keyword>
<dbReference type="InterPro" id="IPR013849">
    <property type="entry name" value="DNA_helicase_Holl-junc_RuvA_I"/>
</dbReference>
<evidence type="ECO:0000259" key="7">
    <source>
        <dbReference type="SMART" id="SM00278"/>
    </source>
</evidence>
<dbReference type="Pfam" id="PF07499">
    <property type="entry name" value="RuvA_C"/>
    <property type="match status" value="1"/>
</dbReference>
<evidence type="ECO:0000313" key="9">
    <source>
        <dbReference type="Proteomes" id="UP000198847"/>
    </source>
</evidence>
<evidence type="ECO:0000256" key="4">
    <source>
        <dbReference type="ARBA" id="ARBA00023172"/>
    </source>
</evidence>
<comment type="function">
    <text evidence="6">The RuvA-RuvB-RuvC complex processes Holliday junction (HJ) DNA during genetic recombination and DNA repair, while the RuvA-RuvB complex plays an important role in the rescue of blocked DNA replication forks via replication fork reversal (RFR). RuvA specifically binds to HJ cruciform DNA, conferring on it an open structure. The RuvB hexamer acts as an ATP-dependent pump, pulling dsDNA into and through the RuvAB complex. HJ branch migration allows RuvC to scan DNA until it finds its consensus sequence, where it cleaves and resolves the cruciform DNA.</text>
</comment>
<dbReference type="GO" id="GO:0000400">
    <property type="term" value="F:four-way junction DNA binding"/>
    <property type="evidence" value="ECO:0007669"/>
    <property type="project" value="UniProtKB-UniRule"/>
</dbReference>
<keyword evidence="9" id="KW-1185">Reference proteome</keyword>
<dbReference type="RefSeq" id="WP_091743584.1">
    <property type="nucleotide sequence ID" value="NZ_FODY01000001.1"/>
</dbReference>
<reference evidence="8 9" key="1">
    <citation type="submission" date="2016-10" db="EMBL/GenBank/DDBJ databases">
        <authorList>
            <person name="de Groot N.N."/>
        </authorList>
    </citation>
    <scope>NUCLEOTIDE SEQUENCE [LARGE SCALE GENOMIC DNA]</scope>
    <source>
        <strain evidence="8 9">DSM 13305</strain>
    </source>
</reference>
<dbReference type="InterPro" id="IPR000085">
    <property type="entry name" value="RuvA"/>
</dbReference>
<dbReference type="Pfam" id="PF14520">
    <property type="entry name" value="HHH_5"/>
    <property type="match status" value="1"/>
</dbReference>
<dbReference type="GO" id="GO:0009379">
    <property type="term" value="C:Holliday junction helicase complex"/>
    <property type="evidence" value="ECO:0007669"/>
    <property type="project" value="InterPro"/>
</dbReference>
<dbReference type="OrthoDB" id="5293449at2"/>
<evidence type="ECO:0000256" key="2">
    <source>
        <dbReference type="ARBA" id="ARBA00022763"/>
    </source>
</evidence>
<comment type="domain">
    <text evidence="6">Has three domains with a flexible linker between the domains II and III and assumes an 'L' shape. Domain III is highly mobile and contacts RuvB.</text>
</comment>
<keyword evidence="1 6" id="KW-0963">Cytoplasm</keyword>
<dbReference type="GO" id="GO:0009378">
    <property type="term" value="F:four-way junction helicase activity"/>
    <property type="evidence" value="ECO:0007669"/>
    <property type="project" value="InterPro"/>
</dbReference>
<comment type="subcellular location">
    <subcellularLocation>
        <location evidence="6">Cytoplasm</location>
    </subcellularLocation>
</comment>
<dbReference type="Gene3D" id="2.40.50.140">
    <property type="entry name" value="Nucleic acid-binding proteins"/>
    <property type="match status" value="1"/>
</dbReference>
<dbReference type="SMART" id="SM00278">
    <property type="entry name" value="HhH1"/>
    <property type="match status" value="2"/>
</dbReference>
<comment type="similarity">
    <text evidence="6">Belongs to the RuvA family.</text>
</comment>
<dbReference type="Proteomes" id="UP000198847">
    <property type="component" value="Unassembled WGS sequence"/>
</dbReference>
<dbReference type="InterPro" id="IPR036267">
    <property type="entry name" value="RuvA_C_sf"/>
</dbReference>
<evidence type="ECO:0000256" key="1">
    <source>
        <dbReference type="ARBA" id="ARBA00022490"/>
    </source>
</evidence>
<dbReference type="SUPFAM" id="SSF47781">
    <property type="entry name" value="RuvA domain 2-like"/>
    <property type="match status" value="1"/>
</dbReference>
<keyword evidence="8" id="KW-0347">Helicase</keyword>
<dbReference type="GO" id="GO:0006310">
    <property type="term" value="P:DNA recombination"/>
    <property type="evidence" value="ECO:0007669"/>
    <property type="project" value="UniProtKB-UniRule"/>
</dbReference>
<dbReference type="AlphaFoldDB" id="A0A1H8NY91"/>
<comment type="subunit">
    <text evidence="6">Homotetramer. Forms an RuvA(8)-RuvB(12)-Holliday junction (HJ) complex. HJ DNA is sandwiched between 2 RuvA tetramers; dsDNA enters through RuvA and exits via RuvB. An RuvB hexamer assembles on each DNA strand where it exits the tetramer. Each RuvB hexamer is contacted by two RuvA subunits (via domain III) on 2 adjacent RuvB subunits; this complex drives branch migration. In the full resolvosome a probable DNA-RuvA(4)-RuvB(12)-RuvC(2) complex forms which resolves the HJ.</text>
</comment>
<keyword evidence="8" id="KW-0547">Nucleotide-binding</keyword>
<evidence type="ECO:0000256" key="6">
    <source>
        <dbReference type="HAMAP-Rule" id="MF_00031"/>
    </source>
</evidence>
<name>A0A1H8NY91_9FIRM</name>
<dbReference type="GO" id="GO:0005737">
    <property type="term" value="C:cytoplasm"/>
    <property type="evidence" value="ECO:0007669"/>
    <property type="project" value="UniProtKB-SubCell"/>
</dbReference>
<gene>
    <name evidence="6" type="primary">ruvA</name>
    <name evidence="8" type="ORF">SAMN04490178_101272</name>
</gene>